<reference evidence="1" key="1">
    <citation type="journal article" date="2022" name="bioRxiv">
        <title>Sequencing and chromosome-scale assembly of the giantPleurodeles waltlgenome.</title>
        <authorList>
            <person name="Brown T."/>
            <person name="Elewa A."/>
            <person name="Iarovenko S."/>
            <person name="Subramanian E."/>
            <person name="Araus A.J."/>
            <person name="Petzold A."/>
            <person name="Susuki M."/>
            <person name="Suzuki K.-i.T."/>
            <person name="Hayashi T."/>
            <person name="Toyoda A."/>
            <person name="Oliveira C."/>
            <person name="Osipova E."/>
            <person name="Leigh N.D."/>
            <person name="Simon A."/>
            <person name="Yun M.H."/>
        </authorList>
    </citation>
    <scope>NUCLEOTIDE SEQUENCE</scope>
    <source>
        <strain evidence="1">20211129_DDA</strain>
        <tissue evidence="1">Liver</tissue>
    </source>
</reference>
<keyword evidence="2" id="KW-1185">Reference proteome</keyword>
<gene>
    <name evidence="1" type="ORF">NDU88_003588</name>
</gene>
<evidence type="ECO:0000313" key="1">
    <source>
        <dbReference type="EMBL" id="KAJ1215982.1"/>
    </source>
</evidence>
<dbReference type="AlphaFoldDB" id="A0AAV7WSR7"/>
<accession>A0AAV7WSR7</accession>
<dbReference type="EMBL" id="JANPWB010000001">
    <property type="protein sequence ID" value="KAJ1215982.1"/>
    <property type="molecule type" value="Genomic_DNA"/>
</dbReference>
<comment type="caution">
    <text evidence="1">The sequence shown here is derived from an EMBL/GenBank/DDBJ whole genome shotgun (WGS) entry which is preliminary data.</text>
</comment>
<organism evidence="1 2">
    <name type="scientific">Pleurodeles waltl</name>
    <name type="common">Iberian ribbed newt</name>
    <dbReference type="NCBI Taxonomy" id="8319"/>
    <lineage>
        <taxon>Eukaryota</taxon>
        <taxon>Metazoa</taxon>
        <taxon>Chordata</taxon>
        <taxon>Craniata</taxon>
        <taxon>Vertebrata</taxon>
        <taxon>Euteleostomi</taxon>
        <taxon>Amphibia</taxon>
        <taxon>Batrachia</taxon>
        <taxon>Caudata</taxon>
        <taxon>Salamandroidea</taxon>
        <taxon>Salamandridae</taxon>
        <taxon>Pleurodelinae</taxon>
        <taxon>Pleurodeles</taxon>
    </lineage>
</organism>
<protein>
    <submittedName>
        <fullName evidence="1">Uncharacterized protein</fullName>
    </submittedName>
</protein>
<evidence type="ECO:0000313" key="2">
    <source>
        <dbReference type="Proteomes" id="UP001066276"/>
    </source>
</evidence>
<sequence>MPGAQEGVCHHGQSGTPHWAASQTLWSLPAALEGAWQTCYTDRVETQDPGFSAVILEVRWGPWGSCTIRLGQRMQPVCHAPPLPPLRVQGVEGNINYHEYCRERAHDVWVPSPMHTETEVLTFVVKSPLQWTEAYLPLGCDLLPLLEHGLYRGLRLDCAAQRTCCEG</sequence>
<dbReference type="Proteomes" id="UP001066276">
    <property type="component" value="Chromosome 1_1"/>
</dbReference>
<name>A0AAV7WSR7_PLEWA</name>
<proteinExistence type="predicted"/>